<reference evidence="1" key="1">
    <citation type="submission" date="2019-12" db="EMBL/GenBank/DDBJ databases">
        <title>Genome sequencing and annotation of Brassica cretica.</title>
        <authorList>
            <person name="Studholme D.J."/>
            <person name="Sarris P.F."/>
        </authorList>
    </citation>
    <scope>NUCLEOTIDE SEQUENCE</scope>
    <source>
        <strain evidence="1">PFS-102/07</strain>
        <tissue evidence="1">Leaf</tissue>
    </source>
</reference>
<dbReference type="AlphaFoldDB" id="A0A8S9FM79"/>
<gene>
    <name evidence="1" type="ORF">F2Q70_00029992</name>
</gene>
<comment type="caution">
    <text evidence="1">The sequence shown here is derived from an EMBL/GenBank/DDBJ whole genome shotgun (WGS) entry which is preliminary data.</text>
</comment>
<accession>A0A8S9FM79</accession>
<proteinExistence type="predicted"/>
<dbReference type="EMBL" id="QGKY02002305">
    <property type="protein sequence ID" value="KAF2534750.1"/>
    <property type="molecule type" value="Genomic_DNA"/>
</dbReference>
<protein>
    <submittedName>
        <fullName evidence="1">Uncharacterized protein</fullName>
    </submittedName>
</protein>
<sequence length="539" mass="60970">MHGLMSYRRFGRARSLRSDQASARARSLLIDRAEQTLDRYLSTEQNRRSVATNIRCDVLLTEHDLLRIDILVFCGDLDVNFVTTDPRGAEALEEYKKSLELMATRKAAIHWVVPAGGSNIHCSKALASFNSEVFPMTPTRPSLDEDTSKVVCSLQGDVLQVASQLFHLKGRMKNRSATKAVRLREEKDAILAKDEEIEAWKLRDKEEEICELRHAAEVFDAEKIKAVNDAKVVVRWELMWEWLDDQTDRWDQITSFEQYKVVKISEAEFLGLPPPSFESSDDLRILDRLRRTGESSVDPIVWSSDDLRILDRLRRTGESSVDPIVWVLHLFESRDLVWELFYALALADLFVVDVRGPLCPIDGGFQRFHEACGRIHPLEQMCSEVSYLRLVPAGSSLPRGFCRDSWSLDPEVFLKIDLTRGFRLCIGVGPEHYKELGSLPFPGPEEICSRPRDFMGTRKFSITLGHSVCILKGPYAATLDEASTDTCGDFVFYYSEASHYRVPVLHSAFCRKPLSVLVGAGVGENPSARLTLFSTSGKT</sequence>
<organism evidence="1">
    <name type="scientific">Brassica cretica</name>
    <name type="common">Mustard</name>
    <dbReference type="NCBI Taxonomy" id="69181"/>
    <lineage>
        <taxon>Eukaryota</taxon>
        <taxon>Viridiplantae</taxon>
        <taxon>Streptophyta</taxon>
        <taxon>Embryophyta</taxon>
        <taxon>Tracheophyta</taxon>
        <taxon>Spermatophyta</taxon>
        <taxon>Magnoliopsida</taxon>
        <taxon>eudicotyledons</taxon>
        <taxon>Gunneridae</taxon>
        <taxon>Pentapetalae</taxon>
        <taxon>rosids</taxon>
        <taxon>malvids</taxon>
        <taxon>Brassicales</taxon>
        <taxon>Brassicaceae</taxon>
        <taxon>Brassiceae</taxon>
        <taxon>Brassica</taxon>
    </lineage>
</organism>
<evidence type="ECO:0000313" key="1">
    <source>
        <dbReference type="EMBL" id="KAF2534750.1"/>
    </source>
</evidence>
<name>A0A8S9FM79_BRACR</name>